<keyword evidence="3" id="KW-0418">Kinase</keyword>
<evidence type="ECO:0000313" key="4">
    <source>
        <dbReference type="Proteomes" id="UP000077248"/>
    </source>
</evidence>
<dbReference type="CDD" id="cd00180">
    <property type="entry name" value="PKc"/>
    <property type="match status" value="1"/>
</dbReference>
<accession>A0A177D519</accession>
<dbReference type="VEuPathDB" id="FungiDB:CC77DRAFT_558304"/>
<dbReference type="Gene3D" id="1.10.510.10">
    <property type="entry name" value="Transferase(Phosphotransferase) domain 1"/>
    <property type="match status" value="2"/>
</dbReference>
<dbReference type="PROSITE" id="PS50011">
    <property type="entry name" value="PROTEIN_KINASE_DOM"/>
    <property type="match status" value="2"/>
</dbReference>
<dbReference type="PROSITE" id="PS00108">
    <property type="entry name" value="PROTEIN_KINASE_ST"/>
    <property type="match status" value="1"/>
</dbReference>
<proteinExistence type="predicted"/>
<feature type="domain" description="Protein kinase" evidence="2">
    <location>
        <begin position="401"/>
        <end position="889"/>
    </location>
</feature>
<feature type="compositionally biased region" description="Polar residues" evidence="1">
    <location>
        <begin position="605"/>
        <end position="626"/>
    </location>
</feature>
<dbReference type="Proteomes" id="UP000077248">
    <property type="component" value="Unassembled WGS sequence"/>
</dbReference>
<feature type="domain" description="Protein kinase" evidence="2">
    <location>
        <begin position="54"/>
        <end position="349"/>
    </location>
</feature>
<gene>
    <name evidence="3" type="ORF">CC77DRAFT_558304</name>
</gene>
<feature type="compositionally biased region" description="Polar residues" evidence="1">
    <location>
        <begin position="787"/>
        <end position="796"/>
    </location>
</feature>
<name>A0A177D519_ALTAL</name>
<dbReference type="GO" id="GO:0044773">
    <property type="term" value="P:mitotic DNA damage checkpoint signaling"/>
    <property type="evidence" value="ECO:0007669"/>
    <property type="project" value="TreeGrafter"/>
</dbReference>
<feature type="region of interest" description="Disordered" evidence="1">
    <location>
        <begin position="605"/>
        <end position="630"/>
    </location>
</feature>
<evidence type="ECO:0000313" key="3">
    <source>
        <dbReference type="EMBL" id="OAG14501.1"/>
    </source>
</evidence>
<dbReference type="RefSeq" id="XP_018379922.1">
    <property type="nucleotide sequence ID" value="XM_018532174.1"/>
</dbReference>
<feature type="compositionally biased region" description="Polar residues" evidence="1">
    <location>
        <begin position="694"/>
        <end position="704"/>
    </location>
</feature>
<dbReference type="PANTHER" id="PTHR44167">
    <property type="entry name" value="OVARIAN-SPECIFIC SERINE/THREONINE-PROTEIN KINASE LOK-RELATED"/>
    <property type="match status" value="1"/>
</dbReference>
<dbReference type="InterPro" id="IPR008271">
    <property type="entry name" value="Ser/Thr_kinase_AS"/>
</dbReference>
<dbReference type="GeneID" id="29117768"/>
<dbReference type="InterPro" id="IPR011009">
    <property type="entry name" value="Kinase-like_dom_sf"/>
</dbReference>
<dbReference type="InterPro" id="IPR000719">
    <property type="entry name" value="Prot_kinase_dom"/>
</dbReference>
<reference evidence="3 4" key="1">
    <citation type="submission" date="2016-05" db="EMBL/GenBank/DDBJ databases">
        <title>Comparative analysis of secretome profiles of manganese(II)-oxidizing ascomycete fungi.</title>
        <authorList>
            <consortium name="DOE Joint Genome Institute"/>
            <person name="Zeiner C.A."/>
            <person name="Purvine S.O."/>
            <person name="Zink E.M."/>
            <person name="Wu S."/>
            <person name="Pasa-Tolic L."/>
            <person name="Chaput D.L."/>
            <person name="Haridas S."/>
            <person name="Grigoriev I.V."/>
            <person name="Santelli C.M."/>
            <person name="Hansel C.M."/>
        </authorList>
    </citation>
    <scope>NUCLEOTIDE SEQUENCE [LARGE SCALE GENOMIC DNA]</scope>
    <source>
        <strain evidence="3 4">SRC1lrK2f</strain>
    </source>
</reference>
<dbReference type="SMART" id="SM00220">
    <property type="entry name" value="S_TKc"/>
    <property type="match status" value="1"/>
</dbReference>
<dbReference type="GO" id="GO:0004674">
    <property type="term" value="F:protein serine/threonine kinase activity"/>
    <property type="evidence" value="ECO:0007669"/>
    <property type="project" value="TreeGrafter"/>
</dbReference>
<feature type="compositionally biased region" description="Low complexity" evidence="1">
    <location>
        <begin position="734"/>
        <end position="748"/>
    </location>
</feature>
<keyword evidence="3" id="KW-0808">Transferase</keyword>
<evidence type="ECO:0000256" key="1">
    <source>
        <dbReference type="SAM" id="MobiDB-lite"/>
    </source>
</evidence>
<dbReference type="AlphaFoldDB" id="A0A177D519"/>
<dbReference type="GO" id="GO:0005524">
    <property type="term" value="F:ATP binding"/>
    <property type="evidence" value="ECO:0007669"/>
    <property type="project" value="InterPro"/>
</dbReference>
<dbReference type="SUPFAM" id="SSF56112">
    <property type="entry name" value="Protein kinase-like (PK-like)"/>
    <property type="match status" value="2"/>
</dbReference>
<keyword evidence="4" id="KW-1185">Reference proteome</keyword>
<dbReference type="KEGG" id="aalt:CC77DRAFT_558304"/>
<dbReference type="GO" id="GO:0005737">
    <property type="term" value="C:cytoplasm"/>
    <property type="evidence" value="ECO:0007669"/>
    <property type="project" value="TreeGrafter"/>
</dbReference>
<dbReference type="Pfam" id="PF00069">
    <property type="entry name" value="Pkinase"/>
    <property type="match status" value="2"/>
</dbReference>
<dbReference type="PANTHER" id="PTHR44167:SF24">
    <property type="entry name" value="SERINE_THREONINE-PROTEIN KINASE CHK2"/>
    <property type="match status" value="1"/>
</dbReference>
<feature type="compositionally biased region" description="Polar residues" evidence="1">
    <location>
        <begin position="753"/>
        <end position="763"/>
    </location>
</feature>
<evidence type="ECO:0000259" key="2">
    <source>
        <dbReference type="PROSITE" id="PS50011"/>
    </source>
</evidence>
<dbReference type="Gene3D" id="3.30.200.20">
    <property type="entry name" value="Phosphorylase Kinase, domain 1"/>
    <property type="match status" value="1"/>
</dbReference>
<protein>
    <submittedName>
        <fullName evidence="3">Kinase-like protein</fullName>
    </submittedName>
</protein>
<feature type="compositionally biased region" description="Polar residues" evidence="1">
    <location>
        <begin position="712"/>
        <end position="723"/>
    </location>
</feature>
<organism evidence="3 4">
    <name type="scientific">Alternaria alternata</name>
    <name type="common">Alternaria rot fungus</name>
    <name type="synonym">Torula alternata</name>
    <dbReference type="NCBI Taxonomy" id="5599"/>
    <lineage>
        <taxon>Eukaryota</taxon>
        <taxon>Fungi</taxon>
        <taxon>Dikarya</taxon>
        <taxon>Ascomycota</taxon>
        <taxon>Pezizomycotina</taxon>
        <taxon>Dothideomycetes</taxon>
        <taxon>Pleosporomycetidae</taxon>
        <taxon>Pleosporales</taxon>
        <taxon>Pleosporineae</taxon>
        <taxon>Pleosporaceae</taxon>
        <taxon>Alternaria</taxon>
        <taxon>Alternaria sect. Alternaria</taxon>
        <taxon>Alternaria alternata complex</taxon>
    </lineage>
</organism>
<dbReference type="STRING" id="5599.A0A177D519"/>
<feature type="compositionally biased region" description="Basic and acidic residues" evidence="1">
    <location>
        <begin position="770"/>
        <end position="785"/>
    </location>
</feature>
<dbReference type="EMBL" id="KV441499">
    <property type="protein sequence ID" value="OAG14501.1"/>
    <property type="molecule type" value="Genomic_DNA"/>
</dbReference>
<sequence>MELPDIAHNTTGKLWRMRDGQKPPRWRSHQDLALPDFGVEFKDVSELREWLDDENTEEGSATGKFGTTVSHKRVPPTEDFVAVKQLQSDSGDSGDIDRLKRLVETEVNNIKPLSHFHIVETIGSYSFGNMAALLMVPWAPLSLRKILMQYDEKNPPAHITEGLNKHGWESVSQFVASTMGCMAHALAHIHHKNIKHKDIKPDNILICGARIWITDFDLSVKFEAEFTSASEGPPERKVTHKYAAPEALSLESREKRGRAQDIYSLACVFIEIFAVYKKDPSTGKHQNVAELFEENTVKYHQNMPRIVKWMTEQVSGRSDLQLLSLIRAMVSETPRERPTATQVWKELVIIHGDALEAPFCGACCMPQDSHLTKVAKVPHPLAYPSAEISPENAAKSATRTSEFETSYSDANRSPYFRNRYLRIDKIYNLDSVSDANTEGKAGKRILCRKTFHRDQNKEDTAEAKDLIAGLAQTEARLLENLTPCKPNGGARHMVNFEATYREGENFAILTTPVTKYNLHEYLSMVELKRKENALGSWERVLRESSGCLAGTLSYLHKQGIAHGAVSPENILVDLEDNNKIYLANFGEAAVIKRIKDIREVGSKPQVSDLQPFTQSKTNSRPQNPYAPSQGRMSEEIYNATDVFGLGCAALEMETVRLGSSRDAMWKFLLQDPSQNVTNDDKTSSELANGEQPAYNANDTGSTVRPSKKERVSNVSTDAGSKPQSAKKTRSSNVSKGAGSKSQSAKMKQLPVVNGSNDTESKSQPAGGKRSVREAGSKSQPIEEKQPANGSNDTEFNLQPADGKRPTNEGNEDSSAKSTAEADEDDNSTYTWLSGGPNKNMLYDEPRVLARLPEWIQKQCFAENYGALIVRMMDPEPQKRPTAYEIHCSMSKMKDWNSRMMCGKNCVPEEQGDVEKKKAGLEIKETR</sequence>
<dbReference type="GO" id="GO:0005634">
    <property type="term" value="C:nucleus"/>
    <property type="evidence" value="ECO:0007669"/>
    <property type="project" value="TreeGrafter"/>
</dbReference>
<feature type="region of interest" description="Disordered" evidence="1">
    <location>
        <begin position="673"/>
        <end position="838"/>
    </location>
</feature>